<dbReference type="Pfam" id="PF01740">
    <property type="entry name" value="STAS"/>
    <property type="match status" value="1"/>
</dbReference>
<dbReference type="Proteomes" id="UP000030528">
    <property type="component" value="Unassembled WGS sequence"/>
</dbReference>
<dbReference type="PANTHER" id="PTHR33745:SF8">
    <property type="entry name" value="BLUE-LIGHT PHOTORECEPTOR"/>
    <property type="match status" value="1"/>
</dbReference>
<keyword evidence="3" id="KW-1185">Reference proteome</keyword>
<dbReference type="Gene3D" id="3.30.750.24">
    <property type="entry name" value="STAS domain"/>
    <property type="match status" value="1"/>
</dbReference>
<comment type="caution">
    <text evidence="2">The sequence shown here is derived from an EMBL/GenBank/DDBJ whole genome shotgun (WGS) entry which is preliminary data.</text>
</comment>
<dbReference type="STRING" id="1385510.GCA_000425205_02652"/>
<dbReference type="RefSeq" id="WP_026800969.1">
    <property type="nucleotide sequence ID" value="NZ_AULI01000011.1"/>
</dbReference>
<organism evidence="2 3">
    <name type="scientific">Pontibacillus halophilus JSM 076056 = DSM 19796</name>
    <dbReference type="NCBI Taxonomy" id="1385510"/>
    <lineage>
        <taxon>Bacteria</taxon>
        <taxon>Bacillati</taxon>
        <taxon>Bacillota</taxon>
        <taxon>Bacilli</taxon>
        <taxon>Bacillales</taxon>
        <taxon>Bacillaceae</taxon>
        <taxon>Pontibacillus</taxon>
    </lineage>
</organism>
<dbReference type="Pfam" id="PF01590">
    <property type="entry name" value="GAF"/>
    <property type="match status" value="1"/>
</dbReference>
<dbReference type="SMART" id="SM00065">
    <property type="entry name" value="GAF"/>
    <property type="match status" value="1"/>
</dbReference>
<dbReference type="InterPro" id="IPR029016">
    <property type="entry name" value="GAF-like_dom_sf"/>
</dbReference>
<dbReference type="PROSITE" id="PS50801">
    <property type="entry name" value="STAS"/>
    <property type="match status" value="1"/>
</dbReference>
<dbReference type="InterPro" id="IPR002645">
    <property type="entry name" value="STAS_dom"/>
</dbReference>
<evidence type="ECO:0000313" key="2">
    <source>
        <dbReference type="EMBL" id="KGX91072.1"/>
    </source>
</evidence>
<dbReference type="InterPro" id="IPR051932">
    <property type="entry name" value="Bact_StressResp_Reg"/>
</dbReference>
<dbReference type="InterPro" id="IPR003018">
    <property type="entry name" value="GAF"/>
</dbReference>
<dbReference type="Gene3D" id="3.30.450.40">
    <property type="match status" value="1"/>
</dbReference>
<feature type="domain" description="STAS" evidence="1">
    <location>
        <begin position="163"/>
        <end position="245"/>
    </location>
</feature>
<name>A0A0A5I5H4_9BACI</name>
<dbReference type="OrthoDB" id="1120027at2"/>
<dbReference type="SUPFAM" id="SSF55781">
    <property type="entry name" value="GAF domain-like"/>
    <property type="match status" value="1"/>
</dbReference>
<dbReference type="CDD" id="cd07041">
    <property type="entry name" value="STAS_RsbR_RsbS_like"/>
    <property type="match status" value="1"/>
</dbReference>
<dbReference type="EMBL" id="AVPE01000011">
    <property type="protein sequence ID" value="KGX91072.1"/>
    <property type="molecule type" value="Genomic_DNA"/>
</dbReference>
<dbReference type="AlphaFoldDB" id="A0A0A5I5H4"/>
<evidence type="ECO:0000313" key="3">
    <source>
        <dbReference type="Proteomes" id="UP000030528"/>
    </source>
</evidence>
<accession>A0A0A5I5H4</accession>
<dbReference type="InterPro" id="IPR036513">
    <property type="entry name" value="STAS_dom_sf"/>
</dbReference>
<dbReference type="eggNOG" id="COG2203">
    <property type="taxonomic scope" value="Bacteria"/>
</dbReference>
<evidence type="ECO:0000259" key="1">
    <source>
        <dbReference type="PROSITE" id="PS50801"/>
    </source>
</evidence>
<dbReference type="PANTHER" id="PTHR33745">
    <property type="entry name" value="RSBT ANTAGONIST PROTEIN RSBS-RELATED"/>
    <property type="match status" value="1"/>
</dbReference>
<proteinExistence type="predicted"/>
<sequence>MSNGYNYSSTDFKSLHTASHKLFESICQYLNVNSAYVARKGKDAMIVISSYNAKDVMVQEGFSIDYGDSNCQHVLSSTYHSTSNLLSDEQTKNLKFNMDEQVKGFLGVTLMDTNGKTFGTLCVLDKEEKTFSDEDVEFLKSMADVLSHLIELDETKYNMAFLNVPIVPITEGVSILTLQGIIDENRADKILRTVLEYGSKHKIDYFIVDLSGLVILDGQFPQVIVKLVQSLEMMGITTIMTGISPASAMHDGTNTQLTQLNTKTVFNLEAALHYIGFSLIES</sequence>
<reference evidence="2 3" key="1">
    <citation type="submission" date="2013-08" db="EMBL/GenBank/DDBJ databases">
        <authorList>
            <person name="Huang J."/>
            <person name="Wang G."/>
        </authorList>
    </citation>
    <scope>NUCLEOTIDE SEQUENCE [LARGE SCALE GENOMIC DNA]</scope>
    <source>
        <strain evidence="2 3">JSM 076056</strain>
    </source>
</reference>
<dbReference type="SUPFAM" id="SSF52091">
    <property type="entry name" value="SpoIIaa-like"/>
    <property type="match status" value="1"/>
</dbReference>
<gene>
    <name evidence="2" type="ORF">N781_05025</name>
</gene>
<protein>
    <submittedName>
        <fullName evidence="2">Anti-sigma factor antagonist</fullName>
    </submittedName>
</protein>
<dbReference type="eggNOG" id="COG1366">
    <property type="taxonomic scope" value="Bacteria"/>
</dbReference>